<feature type="compositionally biased region" description="Polar residues" evidence="5">
    <location>
        <begin position="468"/>
        <end position="490"/>
    </location>
</feature>
<feature type="domain" description="Ras-associating" evidence="7">
    <location>
        <begin position="1648"/>
        <end position="1736"/>
    </location>
</feature>
<dbReference type="SUPFAM" id="SSF55550">
    <property type="entry name" value="SH2 domain"/>
    <property type="match status" value="1"/>
</dbReference>
<name>A0ABN8HYZ7_9NEOP</name>
<comment type="similarity">
    <text evidence="1">Belongs to the RIN (Ras interaction/interference) family.</text>
</comment>
<evidence type="ECO:0000256" key="3">
    <source>
        <dbReference type="PROSITE-ProRule" id="PRU00191"/>
    </source>
</evidence>
<dbReference type="InterPro" id="IPR036860">
    <property type="entry name" value="SH2_dom_sf"/>
</dbReference>
<evidence type="ECO:0000256" key="2">
    <source>
        <dbReference type="ARBA" id="ARBA00022468"/>
    </source>
</evidence>
<feature type="compositionally biased region" description="Low complexity" evidence="5">
    <location>
        <begin position="491"/>
        <end position="509"/>
    </location>
</feature>
<feature type="non-terminal residue" evidence="9">
    <location>
        <position position="1749"/>
    </location>
</feature>
<feature type="compositionally biased region" description="Polar residues" evidence="5">
    <location>
        <begin position="523"/>
        <end position="534"/>
    </location>
</feature>
<dbReference type="InterPro" id="IPR003123">
    <property type="entry name" value="VPS9"/>
</dbReference>
<dbReference type="SMART" id="SM00314">
    <property type="entry name" value="RA"/>
    <property type="match status" value="1"/>
</dbReference>
<gene>
    <name evidence="9" type="ORF">IPOD504_LOCUS3208</name>
</gene>
<proteinExistence type="inferred from homology"/>
<evidence type="ECO:0000256" key="4">
    <source>
        <dbReference type="SAM" id="Coils"/>
    </source>
</evidence>
<feature type="compositionally biased region" description="Pro residues" evidence="5">
    <location>
        <begin position="418"/>
        <end position="427"/>
    </location>
</feature>
<feature type="domain" description="VPS9" evidence="8">
    <location>
        <begin position="1492"/>
        <end position="1631"/>
    </location>
</feature>
<feature type="compositionally biased region" description="Basic and acidic residues" evidence="5">
    <location>
        <begin position="78"/>
        <end position="90"/>
    </location>
</feature>
<evidence type="ECO:0000259" key="7">
    <source>
        <dbReference type="PROSITE" id="PS50200"/>
    </source>
</evidence>
<feature type="compositionally biased region" description="Polar residues" evidence="5">
    <location>
        <begin position="660"/>
        <end position="672"/>
    </location>
</feature>
<feature type="compositionally biased region" description="Low complexity" evidence="5">
    <location>
        <begin position="682"/>
        <end position="694"/>
    </location>
</feature>
<feature type="region of interest" description="Disordered" evidence="5">
    <location>
        <begin position="468"/>
        <end position="510"/>
    </location>
</feature>
<feature type="region of interest" description="Disordered" evidence="5">
    <location>
        <begin position="1158"/>
        <end position="1181"/>
    </location>
</feature>
<evidence type="ECO:0000259" key="6">
    <source>
        <dbReference type="PROSITE" id="PS50001"/>
    </source>
</evidence>
<keyword evidence="10" id="KW-1185">Reference proteome</keyword>
<feature type="region of interest" description="Disordered" evidence="5">
    <location>
        <begin position="339"/>
        <end position="382"/>
    </location>
</feature>
<dbReference type="SMART" id="SM00167">
    <property type="entry name" value="VPS9"/>
    <property type="match status" value="1"/>
</dbReference>
<dbReference type="InterPro" id="IPR000980">
    <property type="entry name" value="SH2"/>
</dbReference>
<dbReference type="InterPro" id="IPR000159">
    <property type="entry name" value="RA_dom"/>
</dbReference>
<dbReference type="Pfam" id="PF00017">
    <property type="entry name" value="SH2"/>
    <property type="match status" value="1"/>
</dbReference>
<dbReference type="Proteomes" id="UP000837857">
    <property type="component" value="Chromosome 13"/>
</dbReference>
<evidence type="ECO:0000256" key="1">
    <source>
        <dbReference type="ARBA" id="ARBA00006919"/>
    </source>
</evidence>
<protein>
    <recommendedName>
        <fullName evidence="11">Protein sprint</fullName>
    </recommendedName>
</protein>
<dbReference type="SUPFAM" id="SSF109993">
    <property type="entry name" value="VPS9 domain"/>
    <property type="match status" value="1"/>
</dbReference>
<keyword evidence="4" id="KW-0175">Coiled coil</keyword>
<dbReference type="Gene3D" id="1.20.1050.80">
    <property type="entry name" value="VPS9 domain"/>
    <property type="match status" value="1"/>
</dbReference>
<feature type="region of interest" description="Disordered" evidence="5">
    <location>
        <begin position="523"/>
        <end position="587"/>
    </location>
</feature>
<feature type="compositionally biased region" description="Low complexity" evidence="5">
    <location>
        <begin position="127"/>
        <end position="136"/>
    </location>
</feature>
<feature type="compositionally biased region" description="Polar residues" evidence="5">
    <location>
        <begin position="616"/>
        <end position="640"/>
    </location>
</feature>
<feature type="domain" description="SH2" evidence="6">
    <location>
        <begin position="157"/>
        <end position="252"/>
    </location>
</feature>
<feature type="region of interest" description="Disordered" evidence="5">
    <location>
        <begin position="400"/>
        <end position="437"/>
    </location>
</feature>
<dbReference type="PROSITE" id="PS50001">
    <property type="entry name" value="SH2"/>
    <property type="match status" value="1"/>
</dbReference>
<feature type="compositionally biased region" description="Polar residues" evidence="5">
    <location>
        <begin position="543"/>
        <end position="587"/>
    </location>
</feature>
<dbReference type="Gene3D" id="3.30.505.10">
    <property type="entry name" value="SH2 domain"/>
    <property type="match status" value="1"/>
</dbReference>
<feature type="coiled-coil region" evidence="4">
    <location>
        <begin position="842"/>
        <end position="869"/>
    </location>
</feature>
<dbReference type="Pfam" id="PF02204">
    <property type="entry name" value="VPS9"/>
    <property type="match status" value="1"/>
</dbReference>
<feature type="region of interest" description="Disordered" evidence="5">
    <location>
        <begin position="969"/>
        <end position="997"/>
    </location>
</feature>
<keyword evidence="3" id="KW-0727">SH2 domain</keyword>
<reference evidence="9" key="1">
    <citation type="submission" date="2022-03" db="EMBL/GenBank/DDBJ databases">
        <authorList>
            <person name="Martin H S."/>
        </authorList>
    </citation>
    <scope>NUCLEOTIDE SEQUENCE</scope>
</reference>
<dbReference type="SMART" id="SM00252">
    <property type="entry name" value="SH2"/>
    <property type="match status" value="1"/>
</dbReference>
<feature type="compositionally biased region" description="Low complexity" evidence="5">
    <location>
        <begin position="344"/>
        <end position="355"/>
    </location>
</feature>
<feature type="compositionally biased region" description="Low complexity" evidence="5">
    <location>
        <begin position="407"/>
        <end position="417"/>
    </location>
</feature>
<evidence type="ECO:0000313" key="9">
    <source>
        <dbReference type="EMBL" id="CAH2041503.1"/>
    </source>
</evidence>
<organism evidence="9 10">
    <name type="scientific">Iphiclides podalirius</name>
    <name type="common">scarce swallowtail</name>
    <dbReference type="NCBI Taxonomy" id="110791"/>
    <lineage>
        <taxon>Eukaryota</taxon>
        <taxon>Metazoa</taxon>
        <taxon>Ecdysozoa</taxon>
        <taxon>Arthropoda</taxon>
        <taxon>Hexapoda</taxon>
        <taxon>Insecta</taxon>
        <taxon>Pterygota</taxon>
        <taxon>Neoptera</taxon>
        <taxon>Endopterygota</taxon>
        <taxon>Lepidoptera</taxon>
        <taxon>Glossata</taxon>
        <taxon>Ditrysia</taxon>
        <taxon>Papilionoidea</taxon>
        <taxon>Papilionidae</taxon>
        <taxon>Papilioninae</taxon>
        <taxon>Iphiclides</taxon>
    </lineage>
</organism>
<feature type="region of interest" description="Disordered" evidence="5">
    <location>
        <begin position="1"/>
        <end position="141"/>
    </location>
</feature>
<dbReference type="PROSITE" id="PS51205">
    <property type="entry name" value="VPS9"/>
    <property type="match status" value="1"/>
</dbReference>
<feature type="compositionally biased region" description="Basic and acidic residues" evidence="5">
    <location>
        <begin position="15"/>
        <end position="29"/>
    </location>
</feature>
<accession>A0ABN8HYZ7</accession>
<feature type="region of interest" description="Disordered" evidence="5">
    <location>
        <begin position="616"/>
        <end position="712"/>
    </location>
</feature>
<evidence type="ECO:0008006" key="11">
    <source>
        <dbReference type="Google" id="ProtNLM"/>
    </source>
</evidence>
<evidence type="ECO:0000259" key="8">
    <source>
        <dbReference type="PROSITE" id="PS51205"/>
    </source>
</evidence>
<keyword evidence="2" id="KW-0343">GTPase activation</keyword>
<dbReference type="PANTHER" id="PTHR23101">
    <property type="entry name" value="RAB GDP/GTP EXCHANGE FACTOR"/>
    <property type="match status" value="1"/>
</dbReference>
<dbReference type="PANTHER" id="PTHR23101:SF104">
    <property type="entry name" value="PROTEIN SPRINT"/>
    <property type="match status" value="1"/>
</dbReference>
<dbReference type="PROSITE" id="PS50200">
    <property type="entry name" value="RA"/>
    <property type="match status" value="1"/>
</dbReference>
<dbReference type="CDD" id="cd00173">
    <property type="entry name" value="SH2"/>
    <property type="match status" value="1"/>
</dbReference>
<feature type="compositionally biased region" description="Basic and acidic residues" evidence="5">
    <location>
        <begin position="1160"/>
        <end position="1173"/>
    </location>
</feature>
<dbReference type="EMBL" id="OW152825">
    <property type="protein sequence ID" value="CAH2041503.1"/>
    <property type="molecule type" value="Genomic_DNA"/>
</dbReference>
<feature type="compositionally biased region" description="Low complexity" evidence="5">
    <location>
        <begin position="105"/>
        <end position="119"/>
    </location>
</feature>
<feature type="compositionally biased region" description="Low complexity" evidence="5">
    <location>
        <begin position="641"/>
        <end position="659"/>
    </location>
</feature>
<dbReference type="InterPro" id="IPR045046">
    <property type="entry name" value="Vps9-like"/>
</dbReference>
<sequence length="1749" mass="193516">MQNATFLEPHLQGVRRRDSRSSDSDHDERSTEDDERSLLRSSPRVRLPPPPPPPPDDEPPPMKPREYFERLQSQAMREAQDRKPRRETKDPSQLFRPVDADGSLGDSLSQSRESLSSDGEGARGDCSSVGSSGSGSEEQPPCDIGLLERLIRTHPVWFLPGIQRAGAFHLLQGKEEGNFVVRQSSQPDTMAISVRLPADKGPYIEHYLIQASGGRIGLETSHNRFDNIPELIAHYSQCCDELPVQLQLPRPLREAKSRQQLSSLTLLGQEFWGYPMANPKNNTQNLLSPCQLANGVVPMAVTPSDTGSSLSSFNASTSAISRERVFSPDKDQNVVLKMSPVDASESPPSQSQSLSTFKGRTAPSPPAKPSGNFVRAPRPTPPNTLNLISSTALITQPHTFPTVNTQHSPTHTTSAKTTPPPPPPRWAKPPFSKMSLSPKSEMHLFSPINRSTQNGIVIATMTTPVSVNNAHFHNNHTNGSTHNDRSQLTLSSNAANNNSNAANNNSNAATPFNMDAVKSFAESNGDAQNMTQRLSPEGECGKTITSSLNGNFKRQAVEQNTTEPGSPVESHSQNTSESVDPICNSLTKSSSFAPNQLVSPNGTNSVTSGIFSPTSQINSPVSNDTISSKSGVFSPSSQTNKSEVFSPVSRSSPVSNKNVFSPTSNQSITSPMTGKARDKILSPNTNTTSTTPSGRSRRSKHSLRKESRHYQESDILESPGVYYRSSLIDKVSDYEDIWGPESNNCSTFKPMKSENDHNVNNGLMRSKRPDLLPDTLPKLNATKSTQSILEKENIQLINSTESLIEKKNLSDSSLKKSFNGSCEIIATTNSKGEIVPKRPDKLNIVLNMNKKLTEEIEAALKNRENYRTESMETVKLEDICAKDQNTDDSEKDNTGSPFYADPVDALKEAALPPVQRRKLLRVGVNVSQRYSEPPNQNHPYYPLRDMHSIEELSPSSPNTSTSVDNLVSLRSKPKMRPVEPPRVNNKPPTGKADQPWAVDSSWQFINKNDESSNSENGTFPSLAEQETRLGGVDEGVQHLTVHQVVAQKFPELRLNSEPVALPEEVRSPPRASCYDNVHDLRPVSEQASDDGTVFSEPWDSSQWDGLIPPSNGQQAYEIDEPCEWDSPVPRRGPTGVSRSKSFRDRLDPLLGKCAKVTNTETKRPPESRKDRAQKPKTGANQVPEALQRVPRVPVALQRVPQVPEALHRAPQVPEVPISPRGDEVFALTTIKNFRCDNLTEFVLESDWVFVTREKLLEPGFQQHLAKKESLTRLCKVLRKRGANKKLVEVVAKPPDCHCRDLCEEEVEMERRKNPLRRFIDAISSIWRRLYKRIKTCLKCTHSEIIEVPKQQDENFDFTQSYLSAAGRVRALRGGRTSRGAGAALRAYALHLAQDKSTTFAQNVDNFIACTLDSKETCPQIMMRNMRQFMSGMKNYLVKHGEREFEKEVEKERLKLKPTEFLNLDAILEGVMHRLVVRPLRGRLYSQLAAWHAPDLRRLHAAIERAQHATPLQLGVKESTKVPSSAVLAVISKHFLKMQEADSPLDKLENLLAAISVMFNAMRGERAVGADDLLPVLAWTVARCRLVCAELEAELMAGLLPPALLAGEGGYYLTALFSAVAVLKRLAPEPPPDVDAPWRRGSCAQACRGAAVVRVALPDECRGSIRRVALPCRPGARARDLCRALAHAAHITNPQDYALFALHDGQETMLNENDCPQEVMSEKSGQNFILAYKRIDAKIAWPQQALLSYP</sequence>
<dbReference type="InterPro" id="IPR037191">
    <property type="entry name" value="VPS9_dom_sf"/>
</dbReference>
<evidence type="ECO:0000256" key="5">
    <source>
        <dbReference type="SAM" id="MobiDB-lite"/>
    </source>
</evidence>
<dbReference type="Pfam" id="PF23268">
    <property type="entry name" value="RIN1"/>
    <property type="match status" value="1"/>
</dbReference>
<evidence type="ECO:0000313" key="10">
    <source>
        <dbReference type="Proteomes" id="UP000837857"/>
    </source>
</evidence>
<feature type="region of interest" description="Disordered" evidence="5">
    <location>
        <begin position="1084"/>
        <end position="1143"/>
    </location>
</feature>